<dbReference type="InterPro" id="IPR006527">
    <property type="entry name" value="F-box-assoc_dom_typ1"/>
</dbReference>
<dbReference type="EMBL" id="RXGB01006848">
    <property type="protein sequence ID" value="TMW86035.1"/>
    <property type="molecule type" value="Genomic_DNA"/>
</dbReference>
<sequence length="384" mass="44815">MVNRSVKKLPQDVVICVLLRLPVKSLLRFKCISKILYDLILSNTFCKLHLKHTTTTKDEFILFIRTFIEEPEQFRSIVSFFSGDDNDNLITLFPDLDMSYLTSTSDTIFNVLIGPCNGLIVLTDSFIIVLLNPTTRKYFVVPPSPFGYPIGYYRNIEGIGFGFDSIANDYKISRLSDYYWDPPTDNRGPRDSKCEIYDLSIDSWRELDVVFPVIYYSPFSELFYKEAIHWFTIKNDFVILCFDISTEIFRTMEMPDACTTQAAPCYALSFLDEFLMLICYPYSLRSSDYTEDPLDIWLLKEYGESDSWIKKYTIRLLLVPIESPLTLWKNHLLLIQTRSGFLISYDLNFHEVKEFNLNGHPETLRVLRYRESLTKLPSFSEQGI</sequence>
<evidence type="ECO:0000259" key="1">
    <source>
        <dbReference type="PROSITE" id="PS50181"/>
    </source>
</evidence>
<dbReference type="NCBIfam" id="TIGR01640">
    <property type="entry name" value="F_box_assoc_1"/>
    <property type="match status" value="1"/>
</dbReference>
<gene>
    <name evidence="2" type="ORF">EJD97_022039</name>
</gene>
<dbReference type="PANTHER" id="PTHR31672">
    <property type="entry name" value="BNACNNG10540D PROTEIN"/>
    <property type="match status" value="1"/>
</dbReference>
<organism evidence="2">
    <name type="scientific">Solanum chilense</name>
    <name type="common">Tomato</name>
    <name type="synonym">Lycopersicon chilense</name>
    <dbReference type="NCBI Taxonomy" id="4083"/>
    <lineage>
        <taxon>Eukaryota</taxon>
        <taxon>Viridiplantae</taxon>
        <taxon>Streptophyta</taxon>
        <taxon>Embryophyta</taxon>
        <taxon>Tracheophyta</taxon>
        <taxon>Spermatophyta</taxon>
        <taxon>Magnoliopsida</taxon>
        <taxon>eudicotyledons</taxon>
        <taxon>Gunneridae</taxon>
        <taxon>Pentapetalae</taxon>
        <taxon>asterids</taxon>
        <taxon>lamiids</taxon>
        <taxon>Solanales</taxon>
        <taxon>Solanaceae</taxon>
        <taxon>Solanoideae</taxon>
        <taxon>Solaneae</taxon>
        <taxon>Solanum</taxon>
        <taxon>Solanum subgen. Lycopersicon</taxon>
    </lineage>
</organism>
<dbReference type="SMART" id="SM00256">
    <property type="entry name" value="FBOX"/>
    <property type="match status" value="1"/>
</dbReference>
<dbReference type="Pfam" id="PF07734">
    <property type="entry name" value="FBA_1"/>
    <property type="match status" value="1"/>
</dbReference>
<dbReference type="SUPFAM" id="SSF81383">
    <property type="entry name" value="F-box domain"/>
    <property type="match status" value="1"/>
</dbReference>
<comment type="caution">
    <text evidence="2">The sequence shown here is derived from an EMBL/GenBank/DDBJ whole genome shotgun (WGS) entry which is preliminary data.</text>
</comment>
<dbReference type="AlphaFoldDB" id="A0A6N2AUG2"/>
<feature type="domain" description="F-box" evidence="1">
    <location>
        <begin position="3"/>
        <end position="48"/>
    </location>
</feature>
<reference evidence="2" key="1">
    <citation type="submission" date="2019-05" db="EMBL/GenBank/DDBJ databases">
        <title>The de novo reference genome and transcriptome assemblies of the wild tomato species Solanum chilense.</title>
        <authorList>
            <person name="Stam R."/>
            <person name="Nosenko T."/>
            <person name="Hoerger A.C."/>
            <person name="Stephan W."/>
            <person name="Seidel M.A."/>
            <person name="Kuhn J.M.M."/>
            <person name="Haberer G."/>
            <person name="Tellier A."/>
        </authorList>
    </citation>
    <scope>NUCLEOTIDE SEQUENCE</scope>
    <source>
        <tissue evidence="2">Mature leaves</tissue>
    </source>
</reference>
<dbReference type="Pfam" id="PF00646">
    <property type="entry name" value="F-box"/>
    <property type="match status" value="1"/>
</dbReference>
<dbReference type="InterPro" id="IPR036047">
    <property type="entry name" value="F-box-like_dom_sf"/>
</dbReference>
<dbReference type="PANTHER" id="PTHR31672:SF13">
    <property type="entry name" value="F-BOX PROTEIN CPR30-LIKE"/>
    <property type="match status" value="1"/>
</dbReference>
<dbReference type="InterPro" id="IPR050796">
    <property type="entry name" value="SCF_F-box_component"/>
</dbReference>
<accession>A0A6N2AUG2</accession>
<proteinExistence type="predicted"/>
<name>A0A6N2AUG2_SOLCI</name>
<dbReference type="InterPro" id="IPR017451">
    <property type="entry name" value="F-box-assoc_interact_dom"/>
</dbReference>
<dbReference type="PROSITE" id="PS50181">
    <property type="entry name" value="FBOX"/>
    <property type="match status" value="1"/>
</dbReference>
<dbReference type="InterPro" id="IPR001810">
    <property type="entry name" value="F-box_dom"/>
</dbReference>
<evidence type="ECO:0000313" key="2">
    <source>
        <dbReference type="EMBL" id="TMW86035.1"/>
    </source>
</evidence>
<protein>
    <recommendedName>
        <fullName evidence="1">F-box domain-containing protein</fullName>
    </recommendedName>
</protein>